<dbReference type="AlphaFoldDB" id="A0A4R4A7W7"/>
<dbReference type="InterPro" id="IPR023214">
    <property type="entry name" value="HAD_sf"/>
</dbReference>
<dbReference type="Proteomes" id="UP000295247">
    <property type="component" value="Unassembled WGS sequence"/>
</dbReference>
<dbReference type="SUPFAM" id="SSF56784">
    <property type="entry name" value="HAD-like"/>
    <property type="match status" value="1"/>
</dbReference>
<evidence type="ECO:0000256" key="1">
    <source>
        <dbReference type="SAM" id="SignalP"/>
    </source>
</evidence>
<dbReference type="EMBL" id="SMDC01000008">
    <property type="protein sequence ID" value="TCW34953.1"/>
    <property type="molecule type" value="Genomic_DNA"/>
</dbReference>
<gene>
    <name evidence="2" type="ORF">EDC29_108117</name>
</gene>
<feature type="chain" id="PRO_5020622716" evidence="1">
    <location>
        <begin position="19"/>
        <end position="327"/>
    </location>
</feature>
<evidence type="ECO:0000313" key="3">
    <source>
        <dbReference type="Proteomes" id="UP000295247"/>
    </source>
</evidence>
<dbReference type="InterPro" id="IPR036412">
    <property type="entry name" value="HAD-like_sf"/>
</dbReference>
<dbReference type="GO" id="GO:0016787">
    <property type="term" value="F:hydrolase activity"/>
    <property type="evidence" value="ECO:0007669"/>
    <property type="project" value="UniProtKB-KW"/>
</dbReference>
<organism evidence="2 3">
    <name type="scientific">Marichromatium gracile</name>
    <name type="common">Chromatium gracile</name>
    <dbReference type="NCBI Taxonomy" id="1048"/>
    <lineage>
        <taxon>Bacteria</taxon>
        <taxon>Pseudomonadati</taxon>
        <taxon>Pseudomonadota</taxon>
        <taxon>Gammaproteobacteria</taxon>
        <taxon>Chromatiales</taxon>
        <taxon>Chromatiaceae</taxon>
        <taxon>Marichromatium</taxon>
    </lineage>
</organism>
<proteinExistence type="predicted"/>
<dbReference type="PANTHER" id="PTHR43344">
    <property type="entry name" value="PHOSPHOSERINE PHOSPHATASE"/>
    <property type="match status" value="1"/>
</dbReference>
<comment type="caution">
    <text evidence="2">The sequence shown here is derived from an EMBL/GenBank/DDBJ whole genome shotgun (WGS) entry which is preliminary data.</text>
</comment>
<feature type="signal peptide" evidence="1">
    <location>
        <begin position="1"/>
        <end position="18"/>
    </location>
</feature>
<dbReference type="Pfam" id="PF12710">
    <property type="entry name" value="HAD"/>
    <property type="match status" value="1"/>
</dbReference>
<keyword evidence="1" id="KW-0732">Signal</keyword>
<reference evidence="2 3" key="1">
    <citation type="submission" date="2019-03" db="EMBL/GenBank/DDBJ databases">
        <title>Genomic Encyclopedia of Type Strains, Phase IV (KMG-IV): sequencing the most valuable type-strain genomes for metagenomic binning, comparative biology and taxonomic classification.</title>
        <authorList>
            <person name="Goeker M."/>
        </authorList>
    </citation>
    <scope>NUCLEOTIDE SEQUENCE [LARGE SCALE GENOMIC DNA]</scope>
    <source>
        <strain evidence="2 3">DSM 203</strain>
    </source>
</reference>
<keyword evidence="2" id="KW-0378">Hydrolase</keyword>
<dbReference type="Gene3D" id="3.40.50.1000">
    <property type="entry name" value="HAD superfamily/HAD-like"/>
    <property type="match status" value="1"/>
</dbReference>
<name>A0A4R4A7W7_MARGR</name>
<sequence>MRPRLLLACLLLPTLALADPLPSWRAGALKTSIIGFVDAVTTPGADFVPAEARIAVFDNDGTLWVEQPVYTQLVFAADRVRALAPSHPQWSTQPPFDAVLADDLDALAEAGHHAILELVAATHTGLSSAEFAALVSAWIAEAHHPRFDRRYTDLVYQPMLELLAYLRAEGFKTFIVSGGGIDFMRPWTEAVYGIPPEQVIGSQIELVYEIGDNGQPRLMRRPEIGFVDDKAGKPVGIARHIGRRPILAVGNSDGDYQMLDWTTSGDGPRLGLLIHHDDPEREYAYDRDSAIGRLDQALDDAEGKGWRLVSMREDWLRVFPAAPSTPR</sequence>
<dbReference type="InterPro" id="IPR050582">
    <property type="entry name" value="HAD-like_SerB"/>
</dbReference>
<accession>A0A4R4A7W7</accession>
<evidence type="ECO:0000313" key="2">
    <source>
        <dbReference type="EMBL" id="TCW34953.1"/>
    </source>
</evidence>
<dbReference type="RefSeq" id="WP_132230107.1">
    <property type="nucleotide sequence ID" value="NZ_NRRH01000039.1"/>
</dbReference>
<protein>
    <submittedName>
        <fullName evidence="2">Haloacid dehalogenase-like hydrolase</fullName>
    </submittedName>
</protein>